<protein>
    <submittedName>
        <fullName evidence="2">Uncharacterized protein</fullName>
    </submittedName>
</protein>
<feature type="compositionally biased region" description="Low complexity" evidence="1">
    <location>
        <begin position="67"/>
        <end position="94"/>
    </location>
</feature>
<evidence type="ECO:0000313" key="2">
    <source>
        <dbReference type="EMBL" id="GHA03357.1"/>
    </source>
</evidence>
<proteinExistence type="predicted"/>
<dbReference type="EMBL" id="BMZD01000006">
    <property type="protein sequence ID" value="GHA03357.1"/>
    <property type="molecule type" value="Genomic_DNA"/>
</dbReference>
<accession>A0A918RKE2</accession>
<dbReference type="PROSITE" id="PS51257">
    <property type="entry name" value="PROKAR_LIPOPROTEIN"/>
    <property type="match status" value="1"/>
</dbReference>
<name>A0A918RKE2_9SPHN</name>
<sequence length="94" mass="9112">MRIATITALLVLTALTGCNQSKKDEGAGTAAGEILPGSASDAMIPLDSVRSQAPLAPRAEGGDKAKAAASEAPEEAAAVADEAPAAAGESAPTP</sequence>
<feature type="region of interest" description="Disordered" evidence="1">
    <location>
        <begin position="55"/>
        <end position="94"/>
    </location>
</feature>
<keyword evidence="3" id="KW-1185">Reference proteome</keyword>
<dbReference type="AlphaFoldDB" id="A0A918RKE2"/>
<organism evidence="2 3">
    <name type="scientific">Novosphingobium arvoryzae</name>
    <dbReference type="NCBI Taxonomy" id="1256514"/>
    <lineage>
        <taxon>Bacteria</taxon>
        <taxon>Pseudomonadati</taxon>
        <taxon>Pseudomonadota</taxon>
        <taxon>Alphaproteobacteria</taxon>
        <taxon>Sphingomonadales</taxon>
        <taxon>Sphingomonadaceae</taxon>
        <taxon>Novosphingobium</taxon>
    </lineage>
</organism>
<gene>
    <name evidence="2" type="ORF">GCM10011617_25490</name>
</gene>
<comment type="caution">
    <text evidence="2">The sequence shown here is derived from an EMBL/GenBank/DDBJ whole genome shotgun (WGS) entry which is preliminary data.</text>
</comment>
<evidence type="ECO:0000313" key="3">
    <source>
        <dbReference type="Proteomes" id="UP000634139"/>
    </source>
</evidence>
<reference evidence="2" key="1">
    <citation type="journal article" date="2014" name="Int. J. Syst. Evol. Microbiol.">
        <title>Complete genome sequence of Corynebacterium casei LMG S-19264T (=DSM 44701T), isolated from a smear-ripened cheese.</title>
        <authorList>
            <consortium name="US DOE Joint Genome Institute (JGI-PGF)"/>
            <person name="Walter F."/>
            <person name="Albersmeier A."/>
            <person name="Kalinowski J."/>
            <person name="Ruckert C."/>
        </authorList>
    </citation>
    <scope>NUCLEOTIDE SEQUENCE</scope>
    <source>
        <strain evidence="2">KCTC 32422</strain>
    </source>
</reference>
<dbReference type="Proteomes" id="UP000634139">
    <property type="component" value="Unassembled WGS sequence"/>
</dbReference>
<evidence type="ECO:0000256" key="1">
    <source>
        <dbReference type="SAM" id="MobiDB-lite"/>
    </source>
</evidence>
<dbReference type="RefSeq" id="WP_189542152.1">
    <property type="nucleotide sequence ID" value="NZ_BMZD01000006.1"/>
</dbReference>
<reference evidence="2" key="2">
    <citation type="submission" date="2020-09" db="EMBL/GenBank/DDBJ databases">
        <authorList>
            <person name="Sun Q."/>
            <person name="Kim S."/>
        </authorList>
    </citation>
    <scope>NUCLEOTIDE SEQUENCE</scope>
    <source>
        <strain evidence="2">KCTC 32422</strain>
    </source>
</reference>